<dbReference type="InterPro" id="IPR011763">
    <property type="entry name" value="COA_CT_C"/>
</dbReference>
<feature type="domain" description="CoA carboxyltransferase C-terminal" evidence="11">
    <location>
        <begin position="31"/>
        <end position="292"/>
    </location>
</feature>
<dbReference type="NCBIfam" id="TIGR00513">
    <property type="entry name" value="accA"/>
    <property type="match status" value="1"/>
</dbReference>
<evidence type="ECO:0000256" key="8">
    <source>
        <dbReference type="ARBA" id="ARBA00023160"/>
    </source>
</evidence>
<evidence type="ECO:0000256" key="2">
    <source>
        <dbReference type="ARBA" id="ARBA00022516"/>
    </source>
</evidence>
<keyword evidence="13" id="KW-1185">Reference proteome</keyword>
<dbReference type="PROSITE" id="PS50989">
    <property type="entry name" value="COA_CT_CTER"/>
    <property type="match status" value="1"/>
</dbReference>
<evidence type="ECO:0000313" key="12">
    <source>
        <dbReference type="EMBL" id="SLN32709.1"/>
    </source>
</evidence>
<sequence length="317" mass="34379">MDHFLEFEKPIAELEGKIGELSRLIEAGDDNLERELERLRARADQLIRQTYAKLDPWQKTQVARHTGRPKFAEYADRLITDFTPLAGDRGFADDKAIIGGPGRFRGRAVMVIGTEKGSGTDGRLEHNFGMARPEGYRKAQRLMDMADRFNLPVLTFIDTMGAYPGIGAEERGQAQAIARTIEVSLGLGVPVIAAVVGEGGSGGAVALATANRVLIFEHAIYSVISPEGCASILWQTNDKARDAAIALKLTAQDLEKLKVVDAVVKEPVGGAHRDPETAIDALGDAIDAALKPLLAMDAAALRQDRRQKFLELGRKGL</sequence>
<dbReference type="HAMAP" id="MF_00823">
    <property type="entry name" value="AcetylCoA_CT_alpha"/>
    <property type="match status" value="1"/>
</dbReference>
<keyword evidence="5 10" id="KW-0276">Fatty acid metabolism</keyword>
<dbReference type="GO" id="GO:2001295">
    <property type="term" value="P:malonyl-CoA biosynthetic process"/>
    <property type="evidence" value="ECO:0007669"/>
    <property type="project" value="UniProtKB-UniRule"/>
</dbReference>
<dbReference type="GO" id="GO:0003989">
    <property type="term" value="F:acetyl-CoA carboxylase activity"/>
    <property type="evidence" value="ECO:0007669"/>
    <property type="project" value="InterPro"/>
</dbReference>
<evidence type="ECO:0000256" key="4">
    <source>
        <dbReference type="ARBA" id="ARBA00022741"/>
    </source>
</evidence>
<dbReference type="InterPro" id="IPR029045">
    <property type="entry name" value="ClpP/crotonase-like_dom_sf"/>
</dbReference>
<evidence type="ECO:0000256" key="7">
    <source>
        <dbReference type="ARBA" id="ARBA00023098"/>
    </source>
</evidence>
<dbReference type="GO" id="GO:0005524">
    <property type="term" value="F:ATP binding"/>
    <property type="evidence" value="ECO:0007669"/>
    <property type="project" value="UniProtKB-KW"/>
</dbReference>
<keyword evidence="8 10" id="KW-0275">Fatty acid biosynthesis</keyword>
<dbReference type="OrthoDB" id="9808023at2"/>
<dbReference type="GO" id="GO:0016743">
    <property type="term" value="F:carboxyl- or carbamoyltransferase activity"/>
    <property type="evidence" value="ECO:0007669"/>
    <property type="project" value="UniProtKB-UniRule"/>
</dbReference>
<reference evidence="12 13" key="1">
    <citation type="submission" date="2017-03" db="EMBL/GenBank/DDBJ databases">
        <authorList>
            <person name="Afonso C.L."/>
            <person name="Miller P.J."/>
            <person name="Scott M.A."/>
            <person name="Spackman E."/>
            <person name="Goraichik I."/>
            <person name="Dimitrov K.M."/>
            <person name="Suarez D.L."/>
            <person name="Swayne D.E."/>
        </authorList>
    </citation>
    <scope>NUCLEOTIDE SEQUENCE [LARGE SCALE GENOMIC DNA]</scope>
    <source>
        <strain evidence="12 13">CECT 7691</strain>
    </source>
</reference>
<keyword evidence="4 10" id="KW-0547">Nucleotide-binding</keyword>
<keyword evidence="2 10" id="KW-0444">Lipid biosynthesis</keyword>
<evidence type="ECO:0000256" key="5">
    <source>
        <dbReference type="ARBA" id="ARBA00022832"/>
    </source>
</evidence>
<dbReference type="NCBIfam" id="NF041504">
    <property type="entry name" value="AccA_sub"/>
    <property type="match status" value="1"/>
</dbReference>
<dbReference type="PANTHER" id="PTHR42853">
    <property type="entry name" value="ACETYL-COENZYME A CARBOXYLASE CARBOXYL TRANSFERASE SUBUNIT ALPHA"/>
    <property type="match status" value="1"/>
</dbReference>
<evidence type="ECO:0000256" key="9">
    <source>
        <dbReference type="ARBA" id="ARBA00049152"/>
    </source>
</evidence>
<dbReference type="Proteomes" id="UP000193200">
    <property type="component" value="Unassembled WGS sequence"/>
</dbReference>
<evidence type="ECO:0000256" key="1">
    <source>
        <dbReference type="ARBA" id="ARBA00004956"/>
    </source>
</evidence>
<organism evidence="12 13">
    <name type="scientific">Oceanibacterium hippocampi</name>
    <dbReference type="NCBI Taxonomy" id="745714"/>
    <lineage>
        <taxon>Bacteria</taxon>
        <taxon>Pseudomonadati</taxon>
        <taxon>Pseudomonadota</taxon>
        <taxon>Alphaproteobacteria</taxon>
        <taxon>Sneathiellales</taxon>
        <taxon>Sneathiellaceae</taxon>
        <taxon>Oceanibacterium</taxon>
    </lineage>
</organism>
<dbReference type="RefSeq" id="WP_085882466.1">
    <property type="nucleotide sequence ID" value="NZ_FWFR01000001.1"/>
</dbReference>
<proteinExistence type="inferred from homology"/>
<keyword evidence="6 10" id="KW-0067">ATP-binding</keyword>
<dbReference type="SUPFAM" id="SSF52096">
    <property type="entry name" value="ClpP/crotonase"/>
    <property type="match status" value="1"/>
</dbReference>
<protein>
    <recommendedName>
        <fullName evidence="10">Acetyl-coenzyme A carboxylase carboxyl transferase subunit alpha</fullName>
        <shortName evidence="10">ACCase subunit alpha</shortName>
        <shortName evidence="10">Acetyl-CoA carboxylase carboxyltransferase subunit alpha</shortName>
        <ecNumber evidence="10">2.1.3.15</ecNumber>
    </recommendedName>
</protein>
<dbReference type="AlphaFoldDB" id="A0A1Y5S4Y9"/>
<keyword evidence="3 10" id="KW-0808">Transferase</keyword>
<evidence type="ECO:0000256" key="10">
    <source>
        <dbReference type="HAMAP-Rule" id="MF_00823"/>
    </source>
</evidence>
<dbReference type="NCBIfam" id="NF004344">
    <property type="entry name" value="PRK05724.1"/>
    <property type="match status" value="1"/>
</dbReference>
<dbReference type="InterPro" id="IPR001095">
    <property type="entry name" value="Acetyl_CoA_COase_a_su"/>
</dbReference>
<name>A0A1Y5S4Y9_9PROT</name>
<comment type="catalytic activity">
    <reaction evidence="9 10">
        <text>N(6)-carboxybiotinyl-L-lysyl-[protein] + acetyl-CoA = N(6)-biotinyl-L-lysyl-[protein] + malonyl-CoA</text>
        <dbReference type="Rhea" id="RHEA:54728"/>
        <dbReference type="Rhea" id="RHEA-COMP:10505"/>
        <dbReference type="Rhea" id="RHEA-COMP:10506"/>
        <dbReference type="ChEBI" id="CHEBI:57288"/>
        <dbReference type="ChEBI" id="CHEBI:57384"/>
        <dbReference type="ChEBI" id="CHEBI:83144"/>
        <dbReference type="ChEBI" id="CHEBI:83145"/>
        <dbReference type="EC" id="2.1.3.15"/>
    </reaction>
</comment>
<dbReference type="Gene3D" id="3.90.226.10">
    <property type="entry name" value="2-enoyl-CoA Hydratase, Chain A, domain 1"/>
    <property type="match status" value="1"/>
</dbReference>
<accession>A0A1Y5S4Y9</accession>
<dbReference type="Pfam" id="PF03255">
    <property type="entry name" value="ACCA"/>
    <property type="match status" value="1"/>
</dbReference>
<gene>
    <name evidence="10 12" type="primary">accA</name>
    <name evidence="12" type="ORF">OCH7691_01227</name>
</gene>
<dbReference type="FunCoup" id="A0A1Y5S4Y9">
    <property type="interactions" value="509"/>
</dbReference>
<comment type="similarity">
    <text evidence="10">Belongs to the AccA family.</text>
</comment>
<comment type="pathway">
    <text evidence="1 10">Lipid metabolism; malonyl-CoA biosynthesis; malonyl-CoA from acetyl-CoA: step 1/1.</text>
</comment>
<comment type="subcellular location">
    <subcellularLocation>
        <location evidence="10">Cytoplasm</location>
    </subcellularLocation>
</comment>
<keyword evidence="12" id="KW-0436">Ligase</keyword>
<dbReference type="InParanoid" id="A0A1Y5S4Y9"/>
<evidence type="ECO:0000256" key="3">
    <source>
        <dbReference type="ARBA" id="ARBA00022679"/>
    </source>
</evidence>
<dbReference type="EC" id="2.1.3.15" evidence="10"/>
<dbReference type="UniPathway" id="UPA00655">
    <property type="reaction ID" value="UER00711"/>
</dbReference>
<comment type="subunit">
    <text evidence="10">Acetyl-CoA carboxylase is a heterohexamer composed of biotin carboxyl carrier protein (AccB), biotin carboxylase (AccC) and two subunits each of ACCase subunit alpha (AccA) and ACCase subunit beta (AccD).</text>
</comment>
<dbReference type="PRINTS" id="PR01069">
    <property type="entry name" value="ACCCTRFRASEA"/>
</dbReference>
<dbReference type="GO" id="GO:0009317">
    <property type="term" value="C:acetyl-CoA carboxylase complex"/>
    <property type="evidence" value="ECO:0007669"/>
    <property type="project" value="InterPro"/>
</dbReference>
<evidence type="ECO:0000259" key="11">
    <source>
        <dbReference type="PROSITE" id="PS50989"/>
    </source>
</evidence>
<dbReference type="GO" id="GO:0006633">
    <property type="term" value="P:fatty acid biosynthetic process"/>
    <property type="evidence" value="ECO:0007669"/>
    <property type="project" value="UniProtKB-KW"/>
</dbReference>
<dbReference type="PANTHER" id="PTHR42853:SF3">
    <property type="entry name" value="ACETYL-COENZYME A CARBOXYLASE CARBOXYL TRANSFERASE SUBUNIT ALPHA, CHLOROPLASTIC"/>
    <property type="match status" value="1"/>
</dbReference>
<evidence type="ECO:0000313" key="13">
    <source>
        <dbReference type="Proteomes" id="UP000193200"/>
    </source>
</evidence>
<evidence type="ECO:0000256" key="6">
    <source>
        <dbReference type="ARBA" id="ARBA00022840"/>
    </source>
</evidence>
<dbReference type="EMBL" id="FWFR01000001">
    <property type="protein sequence ID" value="SLN32709.1"/>
    <property type="molecule type" value="Genomic_DNA"/>
</dbReference>
<comment type="function">
    <text evidence="10">Component of the acetyl coenzyme A carboxylase (ACC) complex. First, biotin carboxylase catalyzes the carboxylation of biotin on its carrier protein (BCCP) and then the CO(2) group is transferred by the carboxyltransferase to acetyl-CoA to form malonyl-CoA.</text>
</comment>
<keyword evidence="10" id="KW-0963">Cytoplasm</keyword>
<keyword evidence="7 10" id="KW-0443">Lipid metabolism</keyword>